<proteinExistence type="predicted"/>
<keyword evidence="1" id="KW-0175">Coiled coil</keyword>
<dbReference type="PANTHER" id="PTHR48163:SF2">
    <property type="entry name" value="EXPRESSED PROTEIN"/>
    <property type="match status" value="1"/>
</dbReference>
<feature type="coiled-coil region" evidence="1">
    <location>
        <begin position="47"/>
        <end position="145"/>
    </location>
</feature>
<comment type="caution">
    <text evidence="2">The sequence shown here is derived from an EMBL/GenBank/DDBJ whole genome shotgun (WGS) entry which is preliminary data.</text>
</comment>
<keyword evidence="3" id="KW-1185">Reference proteome</keyword>
<evidence type="ECO:0000313" key="3">
    <source>
        <dbReference type="Proteomes" id="UP000015453"/>
    </source>
</evidence>
<dbReference type="OrthoDB" id="2019706at2759"/>
<accession>S8DTL7</accession>
<sequence>AKIHRNPYTQLDAVDPVVIKKSESATRLSENDISALVSQLQEMQFKNSELELTNKSITATLQQTQSEKEVLQNRLNDLEQNTVPSLRKALKDVAMEKDAAFIAREDLSAQLRTLKRRMKEVEEEQYRAEEDAASLRAELNSLQQQAYNNNASGSSSAVPVYESNQMKAMEVELSTLRSKLEF</sequence>
<protein>
    <submittedName>
        <fullName evidence="2">Uncharacterized protein</fullName>
    </submittedName>
</protein>
<organism evidence="2 3">
    <name type="scientific">Genlisea aurea</name>
    <dbReference type="NCBI Taxonomy" id="192259"/>
    <lineage>
        <taxon>Eukaryota</taxon>
        <taxon>Viridiplantae</taxon>
        <taxon>Streptophyta</taxon>
        <taxon>Embryophyta</taxon>
        <taxon>Tracheophyta</taxon>
        <taxon>Spermatophyta</taxon>
        <taxon>Magnoliopsida</taxon>
        <taxon>eudicotyledons</taxon>
        <taxon>Gunneridae</taxon>
        <taxon>Pentapetalae</taxon>
        <taxon>asterids</taxon>
        <taxon>lamiids</taxon>
        <taxon>Lamiales</taxon>
        <taxon>Lentibulariaceae</taxon>
        <taxon>Genlisea</taxon>
    </lineage>
</organism>
<dbReference type="Proteomes" id="UP000015453">
    <property type="component" value="Unassembled WGS sequence"/>
</dbReference>
<reference evidence="2 3" key="1">
    <citation type="journal article" date="2013" name="BMC Genomics">
        <title>The miniature genome of a carnivorous plant Genlisea aurea contains a low number of genes and short non-coding sequences.</title>
        <authorList>
            <person name="Leushkin E.V."/>
            <person name="Sutormin R.A."/>
            <person name="Nabieva E.R."/>
            <person name="Penin A.A."/>
            <person name="Kondrashov A.S."/>
            <person name="Logacheva M.D."/>
        </authorList>
    </citation>
    <scope>NUCLEOTIDE SEQUENCE [LARGE SCALE GENOMIC DNA]</scope>
</reference>
<dbReference type="AlphaFoldDB" id="S8DTL7"/>
<feature type="non-terminal residue" evidence="2">
    <location>
        <position position="1"/>
    </location>
</feature>
<dbReference type="PANTHER" id="PTHR48163">
    <property type="entry name" value="BNAC02G25670D PROTEIN"/>
    <property type="match status" value="1"/>
</dbReference>
<name>S8DTL7_9LAMI</name>
<evidence type="ECO:0000256" key="1">
    <source>
        <dbReference type="SAM" id="Coils"/>
    </source>
</evidence>
<evidence type="ECO:0000313" key="2">
    <source>
        <dbReference type="EMBL" id="EPS66493.1"/>
    </source>
</evidence>
<dbReference type="EMBL" id="AUSU01003650">
    <property type="protein sequence ID" value="EPS66493.1"/>
    <property type="molecule type" value="Genomic_DNA"/>
</dbReference>
<gene>
    <name evidence="2" type="ORF">M569_08285</name>
</gene>
<dbReference type="SUPFAM" id="SSF57997">
    <property type="entry name" value="Tropomyosin"/>
    <property type="match status" value="1"/>
</dbReference>